<dbReference type="Gene3D" id="3.10.129.10">
    <property type="entry name" value="Hotdog Thioesterase"/>
    <property type="match status" value="1"/>
</dbReference>
<reference evidence="4 5" key="1">
    <citation type="submission" date="2019-10" db="EMBL/GenBank/DDBJ databases">
        <title>Draft Genome Assembly of Rhodococcus zopfii DSM44189.</title>
        <authorList>
            <person name="Sutton J.M."/>
            <person name="Akob D.M."/>
            <person name="Bushman T.J."/>
        </authorList>
    </citation>
    <scope>NUCLEOTIDE SEQUENCE [LARGE SCALE GENOMIC DNA]</scope>
    <source>
        <strain evidence="4 5">DSM 44189</strain>
    </source>
</reference>
<evidence type="ECO:0000313" key="4">
    <source>
        <dbReference type="EMBL" id="MDV2475447.1"/>
    </source>
</evidence>
<dbReference type="Pfam" id="PF03061">
    <property type="entry name" value="4HBT"/>
    <property type="match status" value="1"/>
</dbReference>
<dbReference type="PANTHER" id="PTHR43240:SF5">
    <property type="entry name" value="1,4-DIHYDROXY-2-NAPHTHOYL-COA THIOESTERASE 1"/>
    <property type="match status" value="1"/>
</dbReference>
<keyword evidence="2" id="KW-0378">Hydrolase</keyword>
<dbReference type="CDD" id="cd03443">
    <property type="entry name" value="PaaI_thioesterase"/>
    <property type="match status" value="1"/>
</dbReference>
<dbReference type="SUPFAM" id="SSF54637">
    <property type="entry name" value="Thioesterase/thiol ester dehydrase-isomerase"/>
    <property type="match status" value="1"/>
</dbReference>
<proteinExistence type="inferred from homology"/>
<dbReference type="NCBIfam" id="TIGR00369">
    <property type="entry name" value="unchar_dom_1"/>
    <property type="match status" value="1"/>
</dbReference>
<comment type="caution">
    <text evidence="4">The sequence shown here is derived from an EMBL/GenBank/DDBJ whole genome shotgun (WGS) entry which is preliminary data.</text>
</comment>
<accession>A0ABU3WNY3</accession>
<dbReference type="InterPro" id="IPR029069">
    <property type="entry name" value="HotDog_dom_sf"/>
</dbReference>
<dbReference type="InterPro" id="IPR006683">
    <property type="entry name" value="Thioestr_dom"/>
</dbReference>
<evidence type="ECO:0000259" key="3">
    <source>
        <dbReference type="Pfam" id="PF03061"/>
    </source>
</evidence>
<evidence type="ECO:0000256" key="2">
    <source>
        <dbReference type="ARBA" id="ARBA00022801"/>
    </source>
</evidence>
<dbReference type="EMBL" id="WBMO01000001">
    <property type="protein sequence ID" value="MDV2475447.1"/>
    <property type="molecule type" value="Genomic_DNA"/>
</dbReference>
<evidence type="ECO:0000256" key="1">
    <source>
        <dbReference type="ARBA" id="ARBA00008324"/>
    </source>
</evidence>
<feature type="domain" description="Thioesterase" evidence="3">
    <location>
        <begin position="50"/>
        <end position="127"/>
    </location>
</feature>
<dbReference type="PANTHER" id="PTHR43240">
    <property type="entry name" value="1,4-DIHYDROXY-2-NAPHTHOYL-COA THIOESTERASE 1"/>
    <property type="match status" value="1"/>
</dbReference>
<sequence length="144" mass="15451">MTDQLTPDPAATTDANNVGFGTVLGLEFVETGPERVVAQWTVTPNHHQPYGIVHGGVYCAVIESVASIAGALWFGDRGHVVGVNNNTDFIRATREGVLTATATPVQRGRTQQLWQVAIVDEKDRTVAHGQVRLANIADADRIGH</sequence>
<dbReference type="Proteomes" id="UP001275440">
    <property type="component" value="Unassembled WGS sequence"/>
</dbReference>
<keyword evidence="5" id="KW-1185">Reference proteome</keyword>
<gene>
    <name evidence="4" type="ORF">F8M49_08610</name>
</gene>
<comment type="similarity">
    <text evidence="1">Belongs to the thioesterase PaaI family.</text>
</comment>
<dbReference type="InterPro" id="IPR003736">
    <property type="entry name" value="PAAI_dom"/>
</dbReference>
<evidence type="ECO:0000313" key="5">
    <source>
        <dbReference type="Proteomes" id="UP001275440"/>
    </source>
</evidence>
<organism evidence="4 5">
    <name type="scientific">Rhodococcus zopfii</name>
    <dbReference type="NCBI Taxonomy" id="43772"/>
    <lineage>
        <taxon>Bacteria</taxon>
        <taxon>Bacillati</taxon>
        <taxon>Actinomycetota</taxon>
        <taxon>Actinomycetes</taxon>
        <taxon>Mycobacteriales</taxon>
        <taxon>Nocardiaceae</taxon>
        <taxon>Rhodococcus</taxon>
    </lineage>
</organism>
<name>A0ABU3WNY3_9NOCA</name>
<protein>
    <submittedName>
        <fullName evidence="4">PaaI family thioesterase</fullName>
    </submittedName>
</protein>
<dbReference type="RefSeq" id="WP_068160387.1">
    <property type="nucleotide sequence ID" value="NZ_JAHWLX010000158.1"/>
</dbReference>